<name>A0A177M014_METMH</name>
<organism evidence="2 3">
    <name type="scientific">Methylomonas methanica</name>
    <dbReference type="NCBI Taxonomy" id="421"/>
    <lineage>
        <taxon>Bacteria</taxon>
        <taxon>Pseudomonadati</taxon>
        <taxon>Pseudomonadota</taxon>
        <taxon>Gammaproteobacteria</taxon>
        <taxon>Methylococcales</taxon>
        <taxon>Methylococcaceae</taxon>
        <taxon>Methylomonas</taxon>
    </lineage>
</organism>
<proteinExistence type="predicted"/>
<evidence type="ECO:0000313" key="2">
    <source>
        <dbReference type="EMBL" id="OAH99061.1"/>
    </source>
</evidence>
<dbReference type="InterPro" id="IPR000835">
    <property type="entry name" value="HTH_MarR-typ"/>
</dbReference>
<dbReference type="EMBL" id="LUUG01000105">
    <property type="protein sequence ID" value="OAH99061.1"/>
    <property type="molecule type" value="Genomic_DNA"/>
</dbReference>
<evidence type="ECO:0000259" key="1">
    <source>
        <dbReference type="PROSITE" id="PS50995"/>
    </source>
</evidence>
<comment type="caution">
    <text evidence="2">The sequence shown here is derived from an EMBL/GenBank/DDBJ whole genome shotgun (WGS) entry which is preliminary data.</text>
</comment>
<sequence>MVDQISTIDNPPLDETLTPDMREAALRLAIEQFYFGYRAFTVQPDRILAERGLGRVHHRILYFVGRNPRISVNALLGMLSVSKQALNAPLRQLLDMQLVMIDTATHDKRVRELSLTAAGAELEAQLTGTQMQQLQTVFAQVGANAEAGWRQVMRSLSGQG</sequence>
<dbReference type="PROSITE" id="PS50995">
    <property type="entry name" value="HTH_MARR_2"/>
    <property type="match status" value="1"/>
</dbReference>
<dbReference type="InterPro" id="IPR036390">
    <property type="entry name" value="WH_DNA-bd_sf"/>
</dbReference>
<dbReference type="AlphaFoldDB" id="A0A177M014"/>
<dbReference type="RefSeq" id="WP_064010085.1">
    <property type="nucleotide sequence ID" value="NZ_LUUG01000105.1"/>
</dbReference>
<feature type="domain" description="HTH marR-type" evidence="1">
    <location>
        <begin position="14"/>
        <end position="158"/>
    </location>
</feature>
<protein>
    <submittedName>
        <fullName evidence="2">MarR family transcriptional regulator</fullName>
    </submittedName>
</protein>
<dbReference type="SUPFAM" id="SSF46785">
    <property type="entry name" value="Winged helix' DNA-binding domain"/>
    <property type="match status" value="1"/>
</dbReference>
<dbReference type="OrthoDB" id="9799368at2"/>
<dbReference type="GO" id="GO:0003700">
    <property type="term" value="F:DNA-binding transcription factor activity"/>
    <property type="evidence" value="ECO:0007669"/>
    <property type="project" value="InterPro"/>
</dbReference>
<dbReference type="Pfam" id="PF12802">
    <property type="entry name" value="MarR_2"/>
    <property type="match status" value="1"/>
</dbReference>
<dbReference type="Proteomes" id="UP000078090">
    <property type="component" value="Unassembled WGS sequence"/>
</dbReference>
<gene>
    <name evidence="2" type="ORF">A1332_03995</name>
</gene>
<accession>A0A177M014</accession>
<dbReference type="Gene3D" id="1.10.10.10">
    <property type="entry name" value="Winged helix-like DNA-binding domain superfamily/Winged helix DNA-binding domain"/>
    <property type="match status" value="1"/>
</dbReference>
<reference evidence="2 3" key="1">
    <citation type="submission" date="2016-03" db="EMBL/GenBank/DDBJ databases">
        <authorList>
            <person name="Ploux O."/>
        </authorList>
    </citation>
    <scope>NUCLEOTIDE SEQUENCE [LARGE SCALE GENOMIC DNA]</scope>
    <source>
        <strain evidence="2 3">R-45363</strain>
    </source>
</reference>
<dbReference type="InterPro" id="IPR036388">
    <property type="entry name" value="WH-like_DNA-bd_sf"/>
</dbReference>
<dbReference type="SMART" id="SM00347">
    <property type="entry name" value="HTH_MARR"/>
    <property type="match status" value="1"/>
</dbReference>
<evidence type="ECO:0000313" key="3">
    <source>
        <dbReference type="Proteomes" id="UP000078090"/>
    </source>
</evidence>